<dbReference type="FunFam" id="2.60.40.1120:FF:000003">
    <property type="entry name" value="Outer membrane protein Omp121"/>
    <property type="match status" value="1"/>
</dbReference>
<gene>
    <name evidence="2" type="ORF">CE91St3_30230</name>
</gene>
<evidence type="ECO:0008006" key="4">
    <source>
        <dbReference type="Google" id="ProtNLM"/>
    </source>
</evidence>
<proteinExistence type="predicted"/>
<keyword evidence="1" id="KW-0812">Transmembrane</keyword>
<dbReference type="Proteomes" id="UP001055114">
    <property type="component" value="Unassembled WGS sequence"/>
</dbReference>
<evidence type="ECO:0000256" key="1">
    <source>
        <dbReference type="SAM" id="Phobius"/>
    </source>
</evidence>
<dbReference type="InterPro" id="IPR008969">
    <property type="entry name" value="CarboxyPept-like_regulatory"/>
</dbReference>
<reference evidence="2" key="1">
    <citation type="submission" date="2022-01" db="EMBL/GenBank/DDBJ databases">
        <title>Novel bile acid biosynthetic pathways are enriched in the microbiome of centenarians.</title>
        <authorList>
            <person name="Sato Y."/>
            <person name="Atarashi K."/>
            <person name="Plichta R.D."/>
            <person name="Arai Y."/>
            <person name="Sasajima S."/>
            <person name="Kearney M.S."/>
            <person name="Suda W."/>
            <person name="Takeshita K."/>
            <person name="Sasaki T."/>
            <person name="Okamoto S."/>
            <person name="Skelly N.A."/>
            <person name="Okamura Y."/>
            <person name="Vlamakis H."/>
            <person name="Li Y."/>
            <person name="Tanoue T."/>
            <person name="Takei H."/>
            <person name="Nittono H."/>
            <person name="Narushima S."/>
            <person name="Irie J."/>
            <person name="Itoh H."/>
            <person name="Moriya K."/>
            <person name="Sugiura Y."/>
            <person name="Suematsu M."/>
            <person name="Moritoki N."/>
            <person name="Shibata S."/>
            <person name="Littman R.D."/>
            <person name="Fischbach A.M."/>
            <person name="Uwamino Y."/>
            <person name="Inoue T."/>
            <person name="Honda A."/>
            <person name="Hattori M."/>
            <person name="Murai T."/>
            <person name="Xavier J.R."/>
            <person name="Hirose N."/>
            <person name="Honda K."/>
        </authorList>
    </citation>
    <scope>NUCLEOTIDE SEQUENCE</scope>
    <source>
        <strain evidence="2">CE91-St3</strain>
    </source>
</reference>
<dbReference type="Gene3D" id="2.60.40.1120">
    <property type="entry name" value="Carboxypeptidase-like, regulatory domain"/>
    <property type="match status" value="1"/>
</dbReference>
<evidence type="ECO:0000313" key="2">
    <source>
        <dbReference type="EMBL" id="GKH73160.1"/>
    </source>
</evidence>
<accession>A0AA37NFT5</accession>
<feature type="transmembrane region" description="Helical" evidence="1">
    <location>
        <begin position="50"/>
        <end position="69"/>
    </location>
</feature>
<dbReference type="Pfam" id="PF13715">
    <property type="entry name" value="CarbopepD_reg_2"/>
    <property type="match status" value="1"/>
</dbReference>
<feature type="transmembrane region" description="Helical" evidence="1">
    <location>
        <begin position="20"/>
        <end position="41"/>
    </location>
</feature>
<name>A0AA37NFT5_9BACT</name>
<dbReference type="AlphaFoldDB" id="A0AA37NFT5"/>
<comment type="caution">
    <text evidence="2">The sequence shown here is derived from an EMBL/GenBank/DDBJ whole genome shotgun (WGS) entry which is preliminary data.</text>
</comment>
<dbReference type="EMBL" id="BQNZ01000003">
    <property type="protein sequence ID" value="GKH73160.1"/>
    <property type="molecule type" value="Genomic_DNA"/>
</dbReference>
<organism evidence="2 3">
    <name type="scientific">Parabacteroides merdae</name>
    <dbReference type="NCBI Taxonomy" id="46503"/>
    <lineage>
        <taxon>Bacteria</taxon>
        <taxon>Pseudomonadati</taxon>
        <taxon>Bacteroidota</taxon>
        <taxon>Bacteroidia</taxon>
        <taxon>Bacteroidales</taxon>
        <taxon>Tannerellaceae</taxon>
        <taxon>Parabacteroides</taxon>
    </lineage>
</organism>
<keyword evidence="1" id="KW-0472">Membrane</keyword>
<dbReference type="SUPFAM" id="SSF49464">
    <property type="entry name" value="Carboxypeptidase regulatory domain-like"/>
    <property type="match status" value="1"/>
</dbReference>
<evidence type="ECO:0000313" key="3">
    <source>
        <dbReference type="Proteomes" id="UP001055114"/>
    </source>
</evidence>
<protein>
    <recommendedName>
        <fullName evidence="4">SusC/RagA family TonB-linked outer membrane protein</fullName>
    </recommendedName>
</protein>
<keyword evidence="1" id="KW-1133">Transmembrane helix</keyword>
<sequence>MVVSSLEGYTLFKGITGVYFYSFESIITLSLSLFYLTKLIFMKIVRFKTVGGKSLVMISLLLMAPMHIYSSDTFTIQEKTRVHQQTVQLTGVVLDIQGFPLVGVNIMENATNGTITDIDGKFSIKVTPQSVLHVSYIGYVTQTVKVGNKKNISIVMEEDSNLNNS</sequence>